<dbReference type="Proteomes" id="UP001217178">
    <property type="component" value="Unassembled WGS sequence"/>
</dbReference>
<protein>
    <submittedName>
        <fullName evidence="1">VapA/VapB family virulence-associated protein</fullName>
    </submittedName>
</protein>
<reference evidence="1 2" key="1">
    <citation type="submission" date="2023-02" db="EMBL/GenBank/DDBJ databases">
        <title>Entomopathogenic bacteria.</title>
        <authorList>
            <person name="Machado R.A."/>
        </authorList>
    </citation>
    <scope>NUCLEOTIDE SEQUENCE [LARGE SCALE GENOMIC DNA]</scope>
    <source>
        <strain evidence="1 2">XENO-10</strain>
    </source>
</reference>
<dbReference type="RefSeq" id="WP_273554511.1">
    <property type="nucleotide sequence ID" value="NZ_JAQRFI010000013.1"/>
</dbReference>
<keyword evidence="2" id="KW-1185">Reference proteome</keyword>
<evidence type="ECO:0000313" key="1">
    <source>
        <dbReference type="EMBL" id="MDC9589184.1"/>
    </source>
</evidence>
<evidence type="ECO:0000313" key="2">
    <source>
        <dbReference type="Proteomes" id="UP001217178"/>
    </source>
</evidence>
<dbReference type="EMBL" id="JAQRFI010000013">
    <property type="protein sequence ID" value="MDC9589184.1"/>
    <property type="molecule type" value="Genomic_DNA"/>
</dbReference>
<dbReference type="InterPro" id="IPR008810">
    <property type="entry name" value="R_equi_Vir"/>
</dbReference>
<dbReference type="Pfam" id="PF05526">
    <property type="entry name" value="R_equi_Vir"/>
    <property type="match status" value="1"/>
</dbReference>
<gene>
    <name evidence="1" type="ORF">PSI23_07570</name>
</gene>
<sequence length="157" mass="16929">MKKPLSTESESSLLVEKGLKIIESLSEATADKLKHKTTDDSIINLSESNIKIYKARLALKSYFLYFTCNLYVDGAKTFYGHAGGLGSPGLGEFSGEFYFGLDDINLIYQEAKAFVAITTPITVSIAFINSSLAKVAQFNGTGLGTISSTISGGGYWE</sequence>
<accession>A0ABT5LH34</accession>
<dbReference type="Gene3D" id="2.40.128.480">
    <property type="entry name" value="Rhodococcus equi virulence-associated protein"/>
    <property type="match status" value="1"/>
</dbReference>
<comment type="caution">
    <text evidence="1">The sequence shown here is derived from an EMBL/GenBank/DDBJ whole genome shotgun (WGS) entry which is preliminary data.</text>
</comment>
<dbReference type="InterPro" id="IPR038625">
    <property type="entry name" value="R_equi_Vir_sf"/>
</dbReference>
<proteinExistence type="predicted"/>
<organism evidence="1 2">
    <name type="scientific">Xenorhabdus yunnanensis</name>
    <dbReference type="NCBI Taxonomy" id="3025878"/>
    <lineage>
        <taxon>Bacteria</taxon>
        <taxon>Pseudomonadati</taxon>
        <taxon>Pseudomonadota</taxon>
        <taxon>Gammaproteobacteria</taxon>
        <taxon>Enterobacterales</taxon>
        <taxon>Morganellaceae</taxon>
        <taxon>Xenorhabdus</taxon>
    </lineage>
</organism>
<name>A0ABT5LH34_9GAMM</name>